<dbReference type="PANTHER" id="PTHR13869:SF21">
    <property type="entry name" value="MYELIN PROTEIN ZERO-LIKE PROTEIN 2"/>
    <property type="match status" value="1"/>
</dbReference>
<gene>
    <name evidence="15" type="primary">MPZL2</name>
</gene>
<dbReference type="FunFam" id="2.60.40.10:FF:000193">
    <property type="entry name" value="Myelin protein zero-like 1 like"/>
    <property type="match status" value="1"/>
</dbReference>
<dbReference type="Gene3D" id="2.60.40.10">
    <property type="entry name" value="Immunoglobulins"/>
    <property type="match status" value="1"/>
</dbReference>
<dbReference type="PRINTS" id="PR00213">
    <property type="entry name" value="MYELINP0"/>
</dbReference>
<dbReference type="InterPro" id="IPR007110">
    <property type="entry name" value="Ig-like_dom"/>
</dbReference>
<evidence type="ECO:0000256" key="5">
    <source>
        <dbReference type="ARBA" id="ARBA00022989"/>
    </source>
</evidence>
<evidence type="ECO:0000256" key="4">
    <source>
        <dbReference type="ARBA" id="ARBA00022729"/>
    </source>
</evidence>
<evidence type="ECO:0000256" key="2">
    <source>
        <dbReference type="ARBA" id="ARBA00007180"/>
    </source>
</evidence>
<protein>
    <submittedName>
        <fullName evidence="15">Myelin protein zero-like protein 2</fullName>
    </submittedName>
</protein>
<dbReference type="GO" id="GO:0005886">
    <property type="term" value="C:plasma membrane"/>
    <property type="evidence" value="ECO:0007669"/>
    <property type="project" value="TreeGrafter"/>
</dbReference>
<dbReference type="AlphaFoldDB" id="A0A6I9XBV4"/>
<dbReference type="OrthoDB" id="9419796at2759"/>
<keyword evidence="7" id="KW-1015">Disulfide bond</keyword>
<accession>A0A6I9XBV4</accession>
<reference evidence="15" key="1">
    <citation type="submission" date="2025-08" db="UniProtKB">
        <authorList>
            <consortium name="RefSeq"/>
        </authorList>
    </citation>
    <scope>IDENTIFICATION</scope>
    <source>
        <tissue evidence="15">Skeletal muscle</tissue>
    </source>
</reference>
<sequence>MAPLASRRAGPAAAWRFFLLALGPVAAMETFTPGTLEALNGTDVRLKCTFRSPEPVGPKLAVSWYFQSEPKEPLEMVLFYNQQAYPSNSARFLGRITWDGNVHRDDASVMLHNVSTKDNGTFQCHVKNPPDVDGVVGEIQLSVVLKRSFSEVHILVLTIGISCAAMVILVVVVVIWRHWRRTQQDKTREVGRPEELKLKEGGEENEAPLPGEGTHRS</sequence>
<evidence type="ECO:0000256" key="7">
    <source>
        <dbReference type="ARBA" id="ARBA00023157"/>
    </source>
</evidence>
<dbReference type="GeneID" id="106540659"/>
<dbReference type="InterPro" id="IPR013106">
    <property type="entry name" value="Ig_V-set"/>
</dbReference>
<evidence type="ECO:0000256" key="6">
    <source>
        <dbReference type="ARBA" id="ARBA00023136"/>
    </source>
</evidence>
<name>A0A6I9XBV4_9SAUR</name>
<evidence type="ECO:0000256" key="3">
    <source>
        <dbReference type="ARBA" id="ARBA00022692"/>
    </source>
</evidence>
<keyword evidence="4 12" id="KW-0732">Signal</keyword>
<feature type="region of interest" description="Disordered" evidence="10">
    <location>
        <begin position="186"/>
        <end position="217"/>
    </location>
</feature>
<keyword evidence="14" id="KW-1185">Reference proteome</keyword>
<keyword evidence="8" id="KW-0325">Glycoprotein</keyword>
<dbReference type="InterPro" id="IPR003599">
    <property type="entry name" value="Ig_sub"/>
</dbReference>
<dbReference type="KEGG" id="tsr:106540659"/>
<dbReference type="InterPro" id="IPR013783">
    <property type="entry name" value="Ig-like_fold"/>
</dbReference>
<evidence type="ECO:0000256" key="9">
    <source>
        <dbReference type="ARBA" id="ARBA00023319"/>
    </source>
</evidence>
<keyword evidence="5 11" id="KW-1133">Transmembrane helix</keyword>
<proteinExistence type="inferred from homology"/>
<dbReference type="InterPro" id="IPR000920">
    <property type="entry name" value="Myelin_P0-rel"/>
</dbReference>
<feature type="domain" description="Ig-like" evidence="13">
    <location>
        <begin position="24"/>
        <end position="142"/>
    </location>
</feature>
<dbReference type="PROSITE" id="PS50835">
    <property type="entry name" value="IG_LIKE"/>
    <property type="match status" value="1"/>
</dbReference>
<keyword evidence="3 11" id="KW-0812">Transmembrane</keyword>
<comment type="similarity">
    <text evidence="2">Belongs to the myelin P0 protein family.</text>
</comment>
<dbReference type="InterPro" id="IPR036179">
    <property type="entry name" value="Ig-like_dom_sf"/>
</dbReference>
<comment type="subcellular location">
    <subcellularLocation>
        <location evidence="1">Membrane</location>
        <topology evidence="1">Single-pass type I membrane protein</topology>
    </subcellularLocation>
</comment>
<dbReference type="SMART" id="SM00409">
    <property type="entry name" value="IG"/>
    <property type="match status" value="1"/>
</dbReference>
<organism evidence="14 15">
    <name type="scientific">Thamnophis sirtalis</name>
    <dbReference type="NCBI Taxonomy" id="35019"/>
    <lineage>
        <taxon>Eukaryota</taxon>
        <taxon>Metazoa</taxon>
        <taxon>Chordata</taxon>
        <taxon>Craniata</taxon>
        <taxon>Vertebrata</taxon>
        <taxon>Euteleostomi</taxon>
        <taxon>Lepidosauria</taxon>
        <taxon>Squamata</taxon>
        <taxon>Bifurcata</taxon>
        <taxon>Unidentata</taxon>
        <taxon>Episquamata</taxon>
        <taxon>Toxicofera</taxon>
        <taxon>Serpentes</taxon>
        <taxon>Colubroidea</taxon>
        <taxon>Colubridae</taxon>
        <taxon>Natricinae</taxon>
        <taxon>Thamnophis</taxon>
    </lineage>
</organism>
<feature type="chain" id="PRO_5026772860" evidence="12">
    <location>
        <begin position="28"/>
        <end position="217"/>
    </location>
</feature>
<dbReference type="Pfam" id="PF07686">
    <property type="entry name" value="V-set"/>
    <property type="match status" value="1"/>
</dbReference>
<dbReference type="RefSeq" id="XP_013911327.1">
    <property type="nucleotide sequence ID" value="XM_014055852.1"/>
</dbReference>
<evidence type="ECO:0000313" key="14">
    <source>
        <dbReference type="Proteomes" id="UP000504617"/>
    </source>
</evidence>
<evidence type="ECO:0000256" key="11">
    <source>
        <dbReference type="SAM" id="Phobius"/>
    </source>
</evidence>
<evidence type="ECO:0000256" key="8">
    <source>
        <dbReference type="ARBA" id="ARBA00023180"/>
    </source>
</evidence>
<evidence type="ECO:0000313" key="15">
    <source>
        <dbReference type="RefSeq" id="XP_013911327.1"/>
    </source>
</evidence>
<evidence type="ECO:0000259" key="13">
    <source>
        <dbReference type="PROSITE" id="PS50835"/>
    </source>
</evidence>
<evidence type="ECO:0000256" key="12">
    <source>
        <dbReference type="SAM" id="SignalP"/>
    </source>
</evidence>
<feature type="signal peptide" evidence="12">
    <location>
        <begin position="1"/>
        <end position="27"/>
    </location>
</feature>
<keyword evidence="9" id="KW-0393">Immunoglobulin domain</keyword>
<dbReference type="PANTHER" id="PTHR13869">
    <property type="entry name" value="MYELIN P0 RELATED"/>
    <property type="match status" value="1"/>
</dbReference>
<feature type="transmembrane region" description="Helical" evidence="11">
    <location>
        <begin position="152"/>
        <end position="176"/>
    </location>
</feature>
<dbReference type="SMART" id="SM00406">
    <property type="entry name" value="IGv"/>
    <property type="match status" value="1"/>
</dbReference>
<dbReference type="CTD" id="10205"/>
<dbReference type="Proteomes" id="UP000504617">
    <property type="component" value="Unplaced"/>
</dbReference>
<feature type="compositionally biased region" description="Basic and acidic residues" evidence="10">
    <location>
        <begin position="186"/>
        <end position="202"/>
    </location>
</feature>
<dbReference type="SUPFAM" id="SSF48726">
    <property type="entry name" value="Immunoglobulin"/>
    <property type="match status" value="1"/>
</dbReference>
<evidence type="ECO:0000256" key="10">
    <source>
        <dbReference type="SAM" id="MobiDB-lite"/>
    </source>
</evidence>
<dbReference type="GO" id="GO:0098609">
    <property type="term" value="P:cell-cell adhesion"/>
    <property type="evidence" value="ECO:0007669"/>
    <property type="project" value="TreeGrafter"/>
</dbReference>
<keyword evidence="6 11" id="KW-0472">Membrane</keyword>
<evidence type="ECO:0000256" key="1">
    <source>
        <dbReference type="ARBA" id="ARBA00004479"/>
    </source>
</evidence>